<proteinExistence type="predicted"/>
<name>A0A1E3VJ50_9HYPH</name>
<accession>A0A1E3VJ50</accession>
<sequence>MREVGDHKSVTAAVLAMDAAGMSKREIGAVIGKDRDDVATIKAHGRKLFVGFHRDDTVEAVAEIAEAHGMTAQEAIRRIVAGAKGRGLLTEFVAGGGTLWG</sequence>
<reference evidence="1 2" key="1">
    <citation type="journal article" date="2016" name="Environ. Microbiol.">
        <title>New Methyloceanibacter diversity from North Sea sediments includes methanotroph containing solely the soluble methane monooxygenase.</title>
        <authorList>
            <person name="Vekeman B."/>
            <person name="Kerckhof F.M."/>
            <person name="Cremers G."/>
            <person name="de Vos P."/>
            <person name="Vandamme P."/>
            <person name="Boon N."/>
            <person name="Op den Camp H.J."/>
            <person name="Heylen K."/>
        </authorList>
    </citation>
    <scope>NUCLEOTIDE SEQUENCE [LARGE SCALE GENOMIC DNA]</scope>
    <source>
        <strain evidence="1 2">R-67176</strain>
    </source>
</reference>
<evidence type="ECO:0000313" key="1">
    <source>
        <dbReference type="EMBL" id="ODR93547.1"/>
    </source>
</evidence>
<comment type="caution">
    <text evidence="1">The sequence shown here is derived from an EMBL/GenBank/DDBJ whole genome shotgun (WGS) entry which is preliminary data.</text>
</comment>
<organism evidence="1 2">
    <name type="scientific">Methyloceanibacter stevinii</name>
    <dbReference type="NCBI Taxonomy" id="1774970"/>
    <lineage>
        <taxon>Bacteria</taxon>
        <taxon>Pseudomonadati</taxon>
        <taxon>Pseudomonadota</taxon>
        <taxon>Alphaproteobacteria</taxon>
        <taxon>Hyphomicrobiales</taxon>
        <taxon>Hyphomicrobiaceae</taxon>
        <taxon>Methyloceanibacter</taxon>
    </lineage>
</organism>
<dbReference type="Proteomes" id="UP000094172">
    <property type="component" value="Unassembled WGS sequence"/>
</dbReference>
<dbReference type="AlphaFoldDB" id="A0A1E3VJ50"/>
<evidence type="ECO:0000313" key="2">
    <source>
        <dbReference type="Proteomes" id="UP000094172"/>
    </source>
</evidence>
<protein>
    <submittedName>
        <fullName evidence="1">Uncharacterized protein</fullName>
    </submittedName>
</protein>
<keyword evidence="2" id="KW-1185">Reference proteome</keyword>
<dbReference type="STRING" id="1774970.AUC70_11840"/>
<dbReference type="EMBL" id="LPWE01000014">
    <property type="protein sequence ID" value="ODR93547.1"/>
    <property type="molecule type" value="Genomic_DNA"/>
</dbReference>
<dbReference type="RefSeq" id="WP_069445612.1">
    <property type="nucleotide sequence ID" value="NZ_LPWE01000014.1"/>
</dbReference>
<gene>
    <name evidence="1" type="ORF">AUC70_11840</name>
</gene>